<dbReference type="SUPFAM" id="SSF52980">
    <property type="entry name" value="Restriction endonuclease-like"/>
    <property type="match status" value="1"/>
</dbReference>
<comment type="caution">
    <text evidence="13">Lacks conserved residue(s) required for the propagation of feature annotation.</text>
</comment>
<feature type="site" description="Transition state stabilizer" evidence="13">
    <location>
        <position position="78"/>
    </location>
</feature>
<evidence type="ECO:0000256" key="9">
    <source>
        <dbReference type="ARBA" id="ARBA00023172"/>
    </source>
</evidence>
<comment type="function">
    <text evidence="13">Endonuclease that resolves Holliday junction intermediates in genetic recombination. Cleaves mobile four-strand junctions by introducing symmetrical nicks in paired strands. Promotes annealing of linear ssDNA with homologous dsDNA. Required for DNA repair, homologous recombination and chromosome segregation.</text>
</comment>
<evidence type="ECO:0000256" key="12">
    <source>
        <dbReference type="ARBA" id="ARBA00029523"/>
    </source>
</evidence>
<comment type="cofactor">
    <cofactor evidence="13">
        <name>Mg(2+)</name>
        <dbReference type="ChEBI" id="CHEBI:18420"/>
    </cofactor>
    <text evidence="13">Binds 1 Mg(2+) ion per subunit.</text>
</comment>
<keyword evidence="6 13" id="KW-0227">DNA damage</keyword>
<evidence type="ECO:0000256" key="8">
    <source>
        <dbReference type="ARBA" id="ARBA00022842"/>
    </source>
</evidence>
<evidence type="ECO:0000256" key="7">
    <source>
        <dbReference type="ARBA" id="ARBA00022801"/>
    </source>
</evidence>
<evidence type="ECO:0000256" key="3">
    <source>
        <dbReference type="ARBA" id="ARBA00022722"/>
    </source>
</evidence>
<accession>A0ABT6QZS2</accession>
<dbReference type="CDD" id="cd22354">
    <property type="entry name" value="RecU-like"/>
    <property type="match status" value="1"/>
</dbReference>
<keyword evidence="2 13" id="KW-0963">Cytoplasm</keyword>
<comment type="caution">
    <text evidence="14">The sequence shown here is derived from an EMBL/GenBank/DDBJ whole genome shotgun (WGS) entry which is preliminary data.</text>
</comment>
<keyword evidence="15" id="KW-1185">Reference proteome</keyword>
<comment type="similarity">
    <text evidence="11 13">Belongs to the RecU family.</text>
</comment>
<evidence type="ECO:0000256" key="11">
    <source>
        <dbReference type="ARBA" id="ARBA00023447"/>
    </source>
</evidence>
<keyword evidence="7 13" id="KW-0378">Hydrolase</keyword>
<dbReference type="Gene3D" id="3.40.1350.10">
    <property type="match status" value="1"/>
</dbReference>
<reference evidence="14 15" key="1">
    <citation type="submission" date="2023-04" db="EMBL/GenBank/DDBJ databases">
        <title>Antarctic isolates genomes.</title>
        <authorList>
            <person name="Dimov S.G."/>
        </authorList>
    </citation>
    <scope>NUCLEOTIDE SEQUENCE [LARGE SCALE GENOMIC DNA]</scope>
    <source>
        <strain evidence="14 15">AL19</strain>
    </source>
</reference>
<dbReference type="Proteomes" id="UP001243286">
    <property type="component" value="Unassembled WGS sequence"/>
</dbReference>
<evidence type="ECO:0000313" key="15">
    <source>
        <dbReference type="Proteomes" id="UP001243286"/>
    </source>
</evidence>
<dbReference type="InterPro" id="IPR004612">
    <property type="entry name" value="Resolv_RecU"/>
</dbReference>
<name>A0ABT6QZS2_9BACL</name>
<evidence type="ECO:0000256" key="2">
    <source>
        <dbReference type="ARBA" id="ARBA00022490"/>
    </source>
</evidence>
<keyword evidence="10 13" id="KW-0234">DNA repair</keyword>
<evidence type="ECO:0000256" key="13">
    <source>
        <dbReference type="HAMAP-Rule" id="MF_00130"/>
    </source>
</evidence>
<dbReference type="Pfam" id="PF03838">
    <property type="entry name" value="RecU"/>
    <property type="match status" value="1"/>
</dbReference>
<dbReference type="InterPro" id="IPR011856">
    <property type="entry name" value="tRNA_endonuc-like_dom_sf"/>
</dbReference>
<dbReference type="RefSeq" id="WP_282354772.1">
    <property type="nucleotide sequence ID" value="NZ_JASBQV010000004.1"/>
</dbReference>
<evidence type="ECO:0000313" key="14">
    <source>
        <dbReference type="EMBL" id="MDI3234201.1"/>
    </source>
</evidence>
<proteinExistence type="inferred from homology"/>
<dbReference type="EMBL" id="JASBQV010000004">
    <property type="protein sequence ID" value="MDI3234201.1"/>
    <property type="molecule type" value="Genomic_DNA"/>
</dbReference>
<comment type="subcellular location">
    <subcellularLocation>
        <location evidence="1 13">Cytoplasm</location>
    </subcellularLocation>
</comment>
<keyword evidence="8 13" id="KW-0460">Magnesium</keyword>
<gene>
    <name evidence="13" type="primary">recU</name>
    <name evidence="14" type="ORF">QK289_04205</name>
</gene>
<dbReference type="HAMAP" id="MF_00130">
    <property type="entry name" value="RecU"/>
    <property type="match status" value="1"/>
</dbReference>
<dbReference type="InterPro" id="IPR011335">
    <property type="entry name" value="Restrct_endonuc-II-like"/>
</dbReference>
<organism evidence="14 15">
    <name type="scientific">Exiguobacterium antarcticum</name>
    <dbReference type="NCBI Taxonomy" id="132920"/>
    <lineage>
        <taxon>Bacteria</taxon>
        <taxon>Bacillati</taxon>
        <taxon>Bacillota</taxon>
        <taxon>Bacilli</taxon>
        <taxon>Bacillales</taxon>
        <taxon>Bacillales Family XII. Incertae Sedis</taxon>
        <taxon>Exiguobacterium</taxon>
    </lineage>
</organism>
<keyword evidence="9 13" id="KW-0233">DNA recombination</keyword>
<comment type="catalytic activity">
    <reaction evidence="13">
        <text>Endonucleolytic cleavage at a junction such as a reciprocal single-stranded crossover between two homologous DNA duplexes (Holliday junction).</text>
        <dbReference type="EC" id="3.1.21.10"/>
    </reaction>
</comment>
<dbReference type="EC" id="3.1.21.10" evidence="13"/>
<evidence type="ECO:0000256" key="5">
    <source>
        <dbReference type="ARBA" id="ARBA00022759"/>
    </source>
</evidence>
<evidence type="ECO:0000256" key="10">
    <source>
        <dbReference type="ARBA" id="ARBA00023204"/>
    </source>
</evidence>
<evidence type="ECO:0000256" key="6">
    <source>
        <dbReference type="ARBA" id="ARBA00022763"/>
    </source>
</evidence>
<protein>
    <recommendedName>
        <fullName evidence="12 13">Holliday junction resolvase RecU</fullName>
        <ecNumber evidence="13">3.1.21.10</ecNumber>
    </recommendedName>
    <alternativeName>
        <fullName evidence="13">Recombination protein U homolog</fullName>
    </alternativeName>
</protein>
<dbReference type="PIRSF" id="PIRSF037785">
    <property type="entry name" value="RecU"/>
    <property type="match status" value="1"/>
</dbReference>
<keyword evidence="5 13" id="KW-0255">Endonuclease</keyword>
<feature type="binding site" evidence="13">
    <location>
        <position position="63"/>
    </location>
    <ligand>
        <name>Mg(2+)</name>
        <dbReference type="ChEBI" id="CHEBI:18420"/>
    </ligand>
</feature>
<evidence type="ECO:0000256" key="4">
    <source>
        <dbReference type="ARBA" id="ARBA00022723"/>
    </source>
</evidence>
<keyword evidence="4 13" id="KW-0479">Metal-binding</keyword>
<feature type="binding site" evidence="13">
    <location>
        <position position="95"/>
    </location>
    <ligand>
        <name>Mg(2+)</name>
        <dbReference type="ChEBI" id="CHEBI:18420"/>
    </ligand>
</feature>
<evidence type="ECO:0000256" key="1">
    <source>
        <dbReference type="ARBA" id="ARBA00004496"/>
    </source>
</evidence>
<feature type="binding site" evidence="13">
    <location>
        <position position="76"/>
    </location>
    <ligand>
        <name>Mg(2+)</name>
        <dbReference type="ChEBI" id="CHEBI:18420"/>
    </ligand>
</feature>
<sequence length="187" mass="22201">MHLTHVNYKNRGKRFETMLDNTNRTYALQKRAHIRKTFPEVKLLLGPKGQVKKHWYERSGGLDYIGLYANRFISFDAKSTQNKTSFPLKNVEAHQFDELRRVQDYGGISFLLIHFEEHNETYYLSANDALDWANQTERKSIPYEWFKNRTPRVLQGCHVLLDYLALVDLRIEQEQTFETRETTGRVE</sequence>
<keyword evidence="3 13" id="KW-0540">Nuclease</keyword>